<dbReference type="InterPro" id="IPR051675">
    <property type="entry name" value="Endo/Exo/Phosphatase_dom_1"/>
</dbReference>
<dbReference type="GO" id="GO:0015628">
    <property type="term" value="P:protein secretion by the type II secretion system"/>
    <property type="evidence" value="ECO:0007669"/>
    <property type="project" value="TreeGrafter"/>
</dbReference>
<dbReference type="OrthoDB" id="7510573at2"/>
<accession>A0A378JIF4</accession>
<keyword evidence="1" id="KW-0732">Signal</keyword>
<name>A0A378JIF4_9GAMM</name>
<dbReference type="Proteomes" id="UP000254794">
    <property type="component" value="Unassembled WGS sequence"/>
</dbReference>
<dbReference type="PANTHER" id="PTHR21180">
    <property type="entry name" value="ENDONUCLEASE/EXONUCLEASE/PHOSPHATASE FAMILY DOMAIN-CONTAINING PROTEIN 1"/>
    <property type="match status" value="1"/>
</dbReference>
<dbReference type="InterPro" id="IPR004509">
    <property type="entry name" value="Competence_ComEA_HhH"/>
</dbReference>
<reference evidence="2 3" key="1">
    <citation type="submission" date="2018-06" db="EMBL/GenBank/DDBJ databases">
        <authorList>
            <consortium name="Pathogen Informatics"/>
            <person name="Doyle S."/>
        </authorList>
    </citation>
    <scope>NUCLEOTIDE SEQUENCE [LARGE SCALE GENOMIC DNA]</scope>
    <source>
        <strain evidence="2 3">NCTC13316</strain>
    </source>
</reference>
<dbReference type="Gene3D" id="1.10.150.280">
    <property type="entry name" value="AF1531-like domain"/>
    <property type="match status" value="1"/>
</dbReference>
<dbReference type="Pfam" id="PF12836">
    <property type="entry name" value="HHH_3"/>
    <property type="match status" value="1"/>
</dbReference>
<dbReference type="SUPFAM" id="SSF47781">
    <property type="entry name" value="RuvA domain 2-like"/>
    <property type="match status" value="1"/>
</dbReference>
<evidence type="ECO:0000313" key="2">
    <source>
        <dbReference type="EMBL" id="STX50827.1"/>
    </source>
</evidence>
<organism evidence="2 3">
    <name type="scientific">Legionella busanensis</name>
    <dbReference type="NCBI Taxonomy" id="190655"/>
    <lineage>
        <taxon>Bacteria</taxon>
        <taxon>Pseudomonadati</taxon>
        <taxon>Pseudomonadota</taxon>
        <taxon>Gammaproteobacteria</taxon>
        <taxon>Legionellales</taxon>
        <taxon>Legionellaceae</taxon>
        <taxon>Legionella</taxon>
    </lineage>
</organism>
<feature type="signal peptide" evidence="1">
    <location>
        <begin position="1"/>
        <end position="21"/>
    </location>
</feature>
<evidence type="ECO:0000313" key="3">
    <source>
        <dbReference type="Proteomes" id="UP000254794"/>
    </source>
</evidence>
<gene>
    <name evidence="2" type="primary">comEA</name>
    <name evidence="2" type="ORF">NCTC13316_00915</name>
</gene>
<proteinExistence type="predicted"/>
<dbReference type="PANTHER" id="PTHR21180:SF32">
    <property type="entry name" value="ENDONUCLEASE_EXONUCLEASE_PHOSPHATASE FAMILY DOMAIN-CONTAINING PROTEIN 1"/>
    <property type="match status" value="1"/>
</dbReference>
<feature type="chain" id="PRO_5016597938" evidence="1">
    <location>
        <begin position="22"/>
        <end position="103"/>
    </location>
</feature>
<protein>
    <submittedName>
        <fullName evidence="2">Competence protein ComEA</fullName>
    </submittedName>
</protein>
<dbReference type="RefSeq" id="WP_115330507.1">
    <property type="nucleotide sequence ID" value="NZ_CAAAHP010000007.1"/>
</dbReference>
<keyword evidence="3" id="KW-1185">Reference proteome</keyword>
<sequence length="103" mass="11561">MKIRHLVSAVYFFVLPSFSYAVPPAHSSSISITDKQINLNTADIKLLTKSVKGIGTKRAESIIKYRQEHGNFKAVNDLAQVPGFGQKFINSHLEELERVFTVK</sequence>
<evidence type="ECO:0000256" key="1">
    <source>
        <dbReference type="SAM" id="SignalP"/>
    </source>
</evidence>
<dbReference type="AlphaFoldDB" id="A0A378JIF4"/>
<dbReference type="EMBL" id="UGOD01000001">
    <property type="protein sequence ID" value="STX50827.1"/>
    <property type="molecule type" value="Genomic_DNA"/>
</dbReference>
<dbReference type="GO" id="GO:0015627">
    <property type="term" value="C:type II protein secretion system complex"/>
    <property type="evidence" value="ECO:0007669"/>
    <property type="project" value="TreeGrafter"/>
</dbReference>
<dbReference type="InterPro" id="IPR010994">
    <property type="entry name" value="RuvA_2-like"/>
</dbReference>
<dbReference type="NCBIfam" id="TIGR00426">
    <property type="entry name" value="competence protein ComEA helix-hairpin-helix repeat region"/>
    <property type="match status" value="1"/>
</dbReference>